<dbReference type="AlphaFoldDB" id="A0AAV4TJS1"/>
<evidence type="ECO:0000313" key="3">
    <source>
        <dbReference type="Proteomes" id="UP001054837"/>
    </source>
</evidence>
<gene>
    <name evidence="2" type="ORF">CDAR_481981</name>
</gene>
<name>A0AAV4TJS1_9ARAC</name>
<feature type="region of interest" description="Disordered" evidence="1">
    <location>
        <begin position="30"/>
        <end position="82"/>
    </location>
</feature>
<feature type="compositionally biased region" description="Low complexity" evidence="1">
    <location>
        <begin position="46"/>
        <end position="55"/>
    </location>
</feature>
<dbReference type="Proteomes" id="UP001054837">
    <property type="component" value="Unassembled WGS sequence"/>
</dbReference>
<evidence type="ECO:0000256" key="1">
    <source>
        <dbReference type="SAM" id="MobiDB-lite"/>
    </source>
</evidence>
<keyword evidence="3" id="KW-1185">Reference proteome</keyword>
<organism evidence="2 3">
    <name type="scientific">Caerostris darwini</name>
    <dbReference type="NCBI Taxonomy" id="1538125"/>
    <lineage>
        <taxon>Eukaryota</taxon>
        <taxon>Metazoa</taxon>
        <taxon>Ecdysozoa</taxon>
        <taxon>Arthropoda</taxon>
        <taxon>Chelicerata</taxon>
        <taxon>Arachnida</taxon>
        <taxon>Araneae</taxon>
        <taxon>Araneomorphae</taxon>
        <taxon>Entelegynae</taxon>
        <taxon>Araneoidea</taxon>
        <taxon>Araneidae</taxon>
        <taxon>Caerostris</taxon>
    </lineage>
</organism>
<dbReference type="EMBL" id="BPLQ01009615">
    <property type="protein sequence ID" value="GIY45316.1"/>
    <property type="molecule type" value="Genomic_DNA"/>
</dbReference>
<reference evidence="2 3" key="1">
    <citation type="submission" date="2021-06" db="EMBL/GenBank/DDBJ databases">
        <title>Caerostris darwini draft genome.</title>
        <authorList>
            <person name="Kono N."/>
            <person name="Arakawa K."/>
        </authorList>
    </citation>
    <scope>NUCLEOTIDE SEQUENCE [LARGE SCALE GENOMIC DNA]</scope>
</reference>
<protein>
    <submittedName>
        <fullName evidence="2">Uncharacterized protein</fullName>
    </submittedName>
</protein>
<accession>A0AAV4TJS1</accession>
<proteinExistence type="predicted"/>
<evidence type="ECO:0000313" key="2">
    <source>
        <dbReference type="EMBL" id="GIY45316.1"/>
    </source>
</evidence>
<comment type="caution">
    <text evidence="2">The sequence shown here is derived from an EMBL/GenBank/DDBJ whole genome shotgun (WGS) entry which is preliminary data.</text>
</comment>
<sequence length="95" mass="10822">MVAVNVLYVPSLHKENNQFTRWRREQFREATTGGRANRFGGQSGFYPYPSLSLSPESGKKNKKRGKDRDILPNKTANSFMGSKNARNLCPRVFLT</sequence>